<dbReference type="Proteomes" id="UP001462502">
    <property type="component" value="Unassembled WGS sequence"/>
</dbReference>
<protein>
    <submittedName>
        <fullName evidence="1">Uncharacterized protein</fullName>
    </submittedName>
</protein>
<dbReference type="RefSeq" id="WP_347936430.1">
    <property type="nucleotide sequence ID" value="NZ_CP158160.1"/>
</dbReference>
<evidence type="ECO:0000313" key="2">
    <source>
        <dbReference type="Proteomes" id="UP001462502"/>
    </source>
</evidence>
<reference evidence="1 2" key="1">
    <citation type="submission" date="2024-05" db="EMBL/GenBank/DDBJ databases">
        <authorList>
            <person name="De Oliveira J.P."/>
            <person name="Noriler S.A."/>
            <person name="De Oliveira A.G."/>
            <person name="Sipoli D.S."/>
        </authorList>
    </citation>
    <scope>NUCLEOTIDE SEQUENCE [LARGE SCALE GENOMIC DNA]</scope>
    <source>
        <strain evidence="1 2">LABIM192</strain>
    </source>
</reference>
<gene>
    <name evidence="1" type="ORF">ABI908_11490</name>
</gene>
<evidence type="ECO:0000313" key="1">
    <source>
        <dbReference type="EMBL" id="MEO9384718.1"/>
    </source>
</evidence>
<sequence length="194" mass="21793">MSSTPSVAGKPLRTRVLIIADALALPRDDVAYEHAWPGMLDERLPIVMWINRAQGLSTSERLNREGNQGADCLVFYHSGLVVPQLGICDCPPRALLERTTAYVYRCPFGLEGRFSAWRSRWRSRKTGNCLVPLADYERNMRDDQMQEARGTMVIALAAVFSRSLLVSKRSRTDRLTVACNEPLLSEALERRVAA</sequence>
<keyword evidence="2" id="KW-1185">Reference proteome</keyword>
<accession>A0ABV0ITU5</accession>
<name>A0ABV0ITU5_9NEIS</name>
<proteinExistence type="predicted"/>
<organism evidence="1 2">
    <name type="scientific">Chromobacterium phragmitis</name>
    <dbReference type="NCBI Taxonomy" id="2202141"/>
    <lineage>
        <taxon>Bacteria</taxon>
        <taxon>Pseudomonadati</taxon>
        <taxon>Pseudomonadota</taxon>
        <taxon>Betaproteobacteria</taxon>
        <taxon>Neisseriales</taxon>
        <taxon>Chromobacteriaceae</taxon>
        <taxon>Chromobacterium</taxon>
    </lineage>
</organism>
<dbReference type="EMBL" id="JBDXMI010000001">
    <property type="protein sequence ID" value="MEO9384718.1"/>
    <property type="molecule type" value="Genomic_DNA"/>
</dbReference>
<comment type="caution">
    <text evidence="1">The sequence shown here is derived from an EMBL/GenBank/DDBJ whole genome shotgun (WGS) entry which is preliminary data.</text>
</comment>